<dbReference type="InterPro" id="IPR017946">
    <property type="entry name" value="PLC-like_Pdiesterase_TIM-brl"/>
</dbReference>
<dbReference type="InterPro" id="IPR030395">
    <property type="entry name" value="GP_PDE_dom"/>
</dbReference>
<keyword evidence="7 13" id="KW-0472">Membrane</keyword>
<evidence type="ECO:0000256" key="9">
    <source>
        <dbReference type="ARBA" id="ARBA00047392"/>
    </source>
</evidence>
<comment type="catalytic activity">
    <reaction evidence="12">
        <text>N,1-di-(9Z-octadecenoyl)-sn-glycero-3-phosphoethanolamine + H2O = N-(9Z-octadecenoyl) ethanolamine + 1-(9Z-octadecenoyl)-sn-glycero-3-phosphate + H(+)</text>
        <dbReference type="Rhea" id="RHEA:56460"/>
        <dbReference type="ChEBI" id="CHEBI:15377"/>
        <dbReference type="ChEBI" id="CHEBI:15378"/>
        <dbReference type="ChEBI" id="CHEBI:71466"/>
        <dbReference type="ChEBI" id="CHEBI:74544"/>
        <dbReference type="ChEBI" id="CHEBI:85222"/>
    </reaction>
    <physiologicalReaction direction="left-to-right" evidence="12">
        <dbReference type="Rhea" id="RHEA:56461"/>
    </physiologicalReaction>
</comment>
<evidence type="ECO:0000256" key="8">
    <source>
        <dbReference type="ARBA" id="ARBA00036083"/>
    </source>
</evidence>
<gene>
    <name evidence="15" type="ORF">H4Q32_017049</name>
</gene>
<keyword evidence="6" id="KW-0443">Lipid metabolism</keyword>
<evidence type="ECO:0000256" key="1">
    <source>
        <dbReference type="ARBA" id="ARBA00004370"/>
    </source>
</evidence>
<feature type="transmembrane region" description="Helical" evidence="13">
    <location>
        <begin position="6"/>
        <end position="25"/>
    </location>
</feature>
<comment type="catalytic activity">
    <reaction evidence="11">
        <text>1-O-(1Z-octadecenyl)-sn-glycero-3-phospho-N-hexadecanoyl-ethanolamine + H2O = 1-O-(1Z-octadecenyl)-sn-glycero-3-phosphate + N-hexadecanoylethanolamine + H(+)</text>
        <dbReference type="Rhea" id="RHEA:53184"/>
        <dbReference type="ChEBI" id="CHEBI:15377"/>
        <dbReference type="ChEBI" id="CHEBI:15378"/>
        <dbReference type="ChEBI" id="CHEBI:71464"/>
        <dbReference type="ChEBI" id="CHEBI:137009"/>
        <dbReference type="ChEBI" id="CHEBI:137017"/>
    </reaction>
    <physiologicalReaction direction="left-to-right" evidence="11">
        <dbReference type="Rhea" id="RHEA:53185"/>
    </physiologicalReaction>
</comment>
<evidence type="ECO:0000256" key="12">
    <source>
        <dbReference type="ARBA" id="ARBA00048947"/>
    </source>
</evidence>
<proteinExistence type="inferred from homology"/>
<evidence type="ECO:0000256" key="6">
    <source>
        <dbReference type="ARBA" id="ARBA00023098"/>
    </source>
</evidence>
<evidence type="ECO:0000256" key="4">
    <source>
        <dbReference type="ARBA" id="ARBA00022801"/>
    </source>
</evidence>
<accession>A0ABQ8M7P3</accession>
<comment type="catalytic activity">
    <reaction evidence="10">
        <text>N-hexadecanoyl-1-(9Z-octadecenoyl)-sn-glycero-3-phosphoethanolamine + H2O = N-hexadecanoylethanolamine + 1-(9Z-octadecenoyl)-sn-glycero-3-phosphate + H(+)</text>
        <dbReference type="Rhea" id="RHEA:53168"/>
        <dbReference type="ChEBI" id="CHEBI:15377"/>
        <dbReference type="ChEBI" id="CHEBI:15378"/>
        <dbReference type="ChEBI" id="CHEBI:71464"/>
        <dbReference type="ChEBI" id="CHEBI:74544"/>
        <dbReference type="ChEBI" id="CHEBI:85217"/>
    </reaction>
    <physiologicalReaction direction="left-to-right" evidence="10">
        <dbReference type="Rhea" id="RHEA:53169"/>
    </physiologicalReaction>
</comment>
<comment type="catalytic activity">
    <reaction evidence="9">
        <text>N-(5Z,8Z,11Z,14Z-eicosatetraenoyl)-1-(9Z-octadecenoyl)-sn-glycero-3-phosphoethanolamine + H2O = N-(5Z,8Z,11Z,14Z-eicosatetraenoyl)-ethanolamine + 1-(9Z-octadecenoyl)-sn-glycero-3-phosphate + H(+)</text>
        <dbReference type="Rhea" id="RHEA:45544"/>
        <dbReference type="ChEBI" id="CHEBI:2700"/>
        <dbReference type="ChEBI" id="CHEBI:15377"/>
        <dbReference type="ChEBI" id="CHEBI:15378"/>
        <dbReference type="ChEBI" id="CHEBI:74544"/>
        <dbReference type="ChEBI" id="CHEBI:85223"/>
    </reaction>
    <physiologicalReaction direction="left-to-right" evidence="9">
        <dbReference type="Rhea" id="RHEA:45545"/>
    </physiologicalReaction>
</comment>
<evidence type="ECO:0000313" key="15">
    <source>
        <dbReference type="EMBL" id="KAI2658893.1"/>
    </source>
</evidence>
<dbReference type="Pfam" id="PF03009">
    <property type="entry name" value="GDPD"/>
    <property type="match status" value="1"/>
</dbReference>
<evidence type="ECO:0000256" key="3">
    <source>
        <dbReference type="ARBA" id="ARBA00022692"/>
    </source>
</evidence>
<reference evidence="15 16" key="1">
    <citation type="submission" date="2022-01" db="EMBL/GenBank/DDBJ databases">
        <title>A high-quality chromosome-level genome assembly of rohu carp, Labeo rohita.</title>
        <authorList>
            <person name="Arick M.A. II"/>
            <person name="Hsu C.-Y."/>
            <person name="Magbanua Z."/>
            <person name="Pechanova O."/>
            <person name="Grover C."/>
            <person name="Miller E."/>
            <person name="Thrash A."/>
            <person name="Ezzel L."/>
            <person name="Alam S."/>
            <person name="Benzie J."/>
            <person name="Hamilton M."/>
            <person name="Karsi A."/>
            <person name="Lawrence M.L."/>
            <person name="Peterson D.G."/>
        </authorList>
    </citation>
    <scope>NUCLEOTIDE SEQUENCE [LARGE SCALE GENOMIC DNA]</scope>
    <source>
        <strain evidence="16">BAU-BD-2019</strain>
        <tissue evidence="15">Blood</tissue>
    </source>
</reference>
<protein>
    <submittedName>
        <fullName evidence="15">Lysophospholipase D GDPD3</fullName>
    </submittedName>
</protein>
<keyword evidence="5 13" id="KW-1133">Transmembrane helix</keyword>
<dbReference type="PANTHER" id="PTHR42758">
    <property type="entry name" value="PHOSPHATIDYLGLYCEROL PHOSPHOLIPASE C"/>
    <property type="match status" value="1"/>
</dbReference>
<comment type="caution">
    <text evidence="15">The sequence shown here is derived from an EMBL/GenBank/DDBJ whole genome shotgun (WGS) entry which is preliminary data.</text>
</comment>
<evidence type="ECO:0000313" key="16">
    <source>
        <dbReference type="Proteomes" id="UP000830375"/>
    </source>
</evidence>
<dbReference type="PANTHER" id="PTHR42758:SF3">
    <property type="entry name" value="LYSOPHOSPHOLIPASE D GDPD3"/>
    <property type="match status" value="1"/>
</dbReference>
<evidence type="ECO:0000259" key="14">
    <source>
        <dbReference type="PROSITE" id="PS51704"/>
    </source>
</evidence>
<feature type="transmembrane region" description="Helical" evidence="13">
    <location>
        <begin position="237"/>
        <end position="262"/>
    </location>
</feature>
<evidence type="ECO:0000256" key="11">
    <source>
        <dbReference type="ARBA" id="ARBA00048580"/>
    </source>
</evidence>
<keyword evidence="16" id="KW-1185">Reference proteome</keyword>
<dbReference type="Gene3D" id="3.20.20.190">
    <property type="entry name" value="Phosphatidylinositol (PI) phosphodiesterase"/>
    <property type="match status" value="1"/>
</dbReference>
<dbReference type="SUPFAM" id="SSF51695">
    <property type="entry name" value="PLC-like phosphodiesterases"/>
    <property type="match status" value="1"/>
</dbReference>
<keyword evidence="3 13" id="KW-0812">Transmembrane</keyword>
<dbReference type="EMBL" id="JACTAM010000012">
    <property type="protein sequence ID" value="KAI2658893.1"/>
    <property type="molecule type" value="Genomic_DNA"/>
</dbReference>
<comment type="subcellular location">
    <subcellularLocation>
        <location evidence="1">Membrane</location>
    </subcellularLocation>
</comment>
<dbReference type="InterPro" id="IPR052271">
    <property type="entry name" value="GDPD-Related"/>
</dbReference>
<sequence>MDALSGILLLCLAVGVYVVCSLYLLHNPLILHKRKRLEFYCRHISHRGGKIWREDRKHDGSFYTVSFCFALCVCLLFFLVFFTLSVCYCDDDSAVSVGTEMLEMDCHLTSDGYVVISHDSNLLRQTGYDKTVSSLRFQDLPLYKERLEVTFYAGHYSTGKDRKFVLLEDVFKNFPNMPMILEVKENNDLLIRKVSGLVKQYHRESITVWASEESGVMAKCNKQNPSMPYMFTMRRGALLLLLFYTGLLPFVPLGESLLFFYLPTIINRTYIPEEAILKKRFVVYLLQKLTMRKSLFEHLTKRGLQVQLFVCNEESDMKAAFDVGATGVMTDYPTVLTNYINKHPPPPPPPVY</sequence>
<evidence type="ECO:0000256" key="13">
    <source>
        <dbReference type="SAM" id="Phobius"/>
    </source>
</evidence>
<comment type="similarity">
    <text evidence="2">Belongs to the glycerophosphoryl diester phosphodiesterase family.</text>
</comment>
<evidence type="ECO:0000256" key="7">
    <source>
        <dbReference type="ARBA" id="ARBA00023136"/>
    </source>
</evidence>
<evidence type="ECO:0000256" key="10">
    <source>
        <dbReference type="ARBA" id="ARBA00047538"/>
    </source>
</evidence>
<evidence type="ECO:0000256" key="2">
    <source>
        <dbReference type="ARBA" id="ARBA00007277"/>
    </source>
</evidence>
<keyword evidence="4" id="KW-0378">Hydrolase</keyword>
<dbReference type="PROSITE" id="PS51704">
    <property type="entry name" value="GP_PDE"/>
    <property type="match status" value="1"/>
</dbReference>
<comment type="catalytic activity">
    <reaction evidence="8">
        <text>1-O-hexadecyl-sn-glycero-3-phosphocholine + H2O = 1-O-hexadecyl-sn-glycero-3-phosphate + choline + H(+)</text>
        <dbReference type="Rhea" id="RHEA:41143"/>
        <dbReference type="ChEBI" id="CHEBI:15354"/>
        <dbReference type="ChEBI" id="CHEBI:15377"/>
        <dbReference type="ChEBI" id="CHEBI:15378"/>
        <dbReference type="ChEBI" id="CHEBI:64496"/>
        <dbReference type="ChEBI" id="CHEBI:77580"/>
    </reaction>
    <physiologicalReaction direction="left-to-right" evidence="8">
        <dbReference type="Rhea" id="RHEA:41144"/>
    </physiologicalReaction>
</comment>
<evidence type="ECO:0000256" key="5">
    <source>
        <dbReference type="ARBA" id="ARBA00022989"/>
    </source>
</evidence>
<feature type="transmembrane region" description="Helical" evidence="13">
    <location>
        <begin position="62"/>
        <end position="84"/>
    </location>
</feature>
<organism evidence="15 16">
    <name type="scientific">Labeo rohita</name>
    <name type="common">Indian major carp</name>
    <name type="synonym">Cyprinus rohita</name>
    <dbReference type="NCBI Taxonomy" id="84645"/>
    <lineage>
        <taxon>Eukaryota</taxon>
        <taxon>Metazoa</taxon>
        <taxon>Chordata</taxon>
        <taxon>Craniata</taxon>
        <taxon>Vertebrata</taxon>
        <taxon>Euteleostomi</taxon>
        <taxon>Actinopterygii</taxon>
        <taxon>Neopterygii</taxon>
        <taxon>Teleostei</taxon>
        <taxon>Ostariophysi</taxon>
        <taxon>Cypriniformes</taxon>
        <taxon>Cyprinidae</taxon>
        <taxon>Labeoninae</taxon>
        <taxon>Labeonini</taxon>
        <taxon>Labeo</taxon>
    </lineage>
</organism>
<dbReference type="Proteomes" id="UP000830375">
    <property type="component" value="Unassembled WGS sequence"/>
</dbReference>
<feature type="domain" description="GP-PDE" evidence="14">
    <location>
        <begin position="66"/>
        <end position="340"/>
    </location>
</feature>
<dbReference type="CDD" id="cd08612">
    <property type="entry name" value="GDPD_GDE4"/>
    <property type="match status" value="1"/>
</dbReference>
<name>A0ABQ8M7P3_LABRO</name>